<dbReference type="Proteomes" id="UP000325385">
    <property type="component" value="Chromosome"/>
</dbReference>
<sequence>MQKKAREMSVIRLAVPADFDNCFAECMLFLMIGAGFFQTSTFRNIARVIGNRTIRYRPRFQG</sequence>
<name>A0A5P6N9R9_9SPHN</name>
<gene>
    <name evidence="1" type="ORF">D0Y83_05010</name>
</gene>
<dbReference type="AlphaFoldDB" id="A0A5P6N9R9"/>
<protein>
    <submittedName>
        <fullName evidence="1">Uncharacterized protein</fullName>
    </submittedName>
</protein>
<proteinExistence type="predicted"/>
<evidence type="ECO:0000313" key="1">
    <source>
        <dbReference type="EMBL" id="QFI62705.1"/>
    </source>
</evidence>
<reference evidence="2" key="1">
    <citation type="submission" date="2018-09" db="EMBL/GenBank/DDBJ databases">
        <title>Nocardia yunnanensis sp. nov., an actinomycete isolated from a soil sample.</title>
        <authorList>
            <person name="Zhang J."/>
        </authorList>
    </citation>
    <scope>NUCLEOTIDE SEQUENCE [LARGE SCALE GENOMIC DNA]</scope>
    <source>
        <strain evidence="2">21-3</strain>
    </source>
</reference>
<evidence type="ECO:0000313" key="2">
    <source>
        <dbReference type="Proteomes" id="UP000325385"/>
    </source>
</evidence>
<organism evidence="1 2">
    <name type="scientific">Qipengyuania flava</name>
    <dbReference type="NCBI Taxonomy" id="192812"/>
    <lineage>
        <taxon>Bacteria</taxon>
        <taxon>Pseudomonadati</taxon>
        <taxon>Pseudomonadota</taxon>
        <taxon>Alphaproteobacteria</taxon>
        <taxon>Sphingomonadales</taxon>
        <taxon>Erythrobacteraceae</taxon>
        <taxon>Qipengyuania</taxon>
    </lineage>
</organism>
<accession>A0A5P6N9R9</accession>
<dbReference type="EMBL" id="CP032228">
    <property type="protein sequence ID" value="QFI62705.1"/>
    <property type="molecule type" value="Genomic_DNA"/>
</dbReference>